<dbReference type="eggNOG" id="COG1538">
    <property type="taxonomic scope" value="Bacteria"/>
</dbReference>
<keyword evidence="4" id="KW-1185">Reference proteome</keyword>
<dbReference type="Proteomes" id="UP000000383">
    <property type="component" value="Chromosome"/>
</dbReference>
<reference evidence="4" key="1">
    <citation type="submission" date="2010-05" db="EMBL/GenBank/DDBJ databases">
        <title>Complete sequence of Methylotenera sp. 301.</title>
        <authorList>
            <person name="Lucas S."/>
            <person name="Copeland A."/>
            <person name="Lapidus A."/>
            <person name="Cheng J.-F."/>
            <person name="Bruce D."/>
            <person name="Goodwin L."/>
            <person name="Pitluck S."/>
            <person name="Clum A."/>
            <person name="Land M."/>
            <person name="Hauser L."/>
            <person name="Kyrpides N."/>
            <person name="Ivanova N."/>
            <person name="Chistoservova L."/>
            <person name="Kalyuzhnaya M."/>
            <person name="Woyke T."/>
        </authorList>
    </citation>
    <scope>NUCLEOTIDE SEQUENCE [LARGE SCALE GENOMIC DNA]</scope>
    <source>
        <strain evidence="4">301</strain>
    </source>
</reference>
<protein>
    <submittedName>
        <fullName evidence="3">RND efflux system, outer membrane lipoprotein, NodT family</fullName>
    </submittedName>
</protein>
<dbReference type="Gene3D" id="1.20.1600.10">
    <property type="entry name" value="Outer membrane efflux proteins (OEP)"/>
    <property type="match status" value="1"/>
</dbReference>
<keyword evidence="2" id="KW-0472">Membrane</keyword>
<dbReference type="SUPFAM" id="SSF56954">
    <property type="entry name" value="Outer membrane efflux proteins (OEP)"/>
    <property type="match status" value="1"/>
</dbReference>
<dbReference type="InterPro" id="IPR003423">
    <property type="entry name" value="OMP_efflux"/>
</dbReference>
<reference evidence="3 4" key="2">
    <citation type="journal article" date="2011" name="J. Bacteriol.">
        <title>Genomes of three methylotrophs from a single niche uncover genetic and metabolic divergence of Methylophilaceae.</title>
        <authorList>
            <person name="Lapidus A."/>
            <person name="Clum A."/>
            <person name="Labutti K."/>
            <person name="Kaluzhnaya M.G."/>
            <person name="Lim S."/>
            <person name="Beck D.A."/>
            <person name="Glavina Del Rio T."/>
            <person name="Nolan M."/>
            <person name="Mavromatis K."/>
            <person name="Huntemann M."/>
            <person name="Lucas S."/>
            <person name="Lidstrom M.E."/>
            <person name="Ivanova N."/>
            <person name="Chistoserdova L."/>
        </authorList>
    </citation>
    <scope>NUCLEOTIDE SEQUENCE [LARGE SCALE GENOMIC DNA]</scope>
    <source>
        <strain evidence="3 4">301</strain>
    </source>
</reference>
<dbReference type="GO" id="GO:0005886">
    <property type="term" value="C:plasma membrane"/>
    <property type="evidence" value="ECO:0007669"/>
    <property type="project" value="UniProtKB-SubCell"/>
</dbReference>
<dbReference type="EMBL" id="CP002056">
    <property type="protein sequence ID" value="ADI29324.1"/>
    <property type="molecule type" value="Genomic_DNA"/>
</dbReference>
<keyword evidence="2 3" id="KW-0449">Lipoprotein</keyword>
<dbReference type="GO" id="GO:0015562">
    <property type="term" value="F:efflux transmembrane transporter activity"/>
    <property type="evidence" value="ECO:0007669"/>
    <property type="project" value="InterPro"/>
</dbReference>
<proteinExistence type="inferred from homology"/>
<keyword evidence="2" id="KW-1134">Transmembrane beta strand</keyword>
<dbReference type="NCBIfam" id="TIGR01845">
    <property type="entry name" value="outer_NodT"/>
    <property type="match status" value="1"/>
</dbReference>
<dbReference type="Gene3D" id="2.20.200.10">
    <property type="entry name" value="Outer membrane efflux proteins (OEP)"/>
    <property type="match status" value="1"/>
</dbReference>
<dbReference type="Pfam" id="PF02321">
    <property type="entry name" value="OEP"/>
    <property type="match status" value="2"/>
</dbReference>
<dbReference type="STRING" id="666681.M301_0940"/>
<evidence type="ECO:0000256" key="2">
    <source>
        <dbReference type="RuleBase" id="RU362097"/>
    </source>
</evidence>
<evidence type="ECO:0000313" key="3">
    <source>
        <dbReference type="EMBL" id="ADI29324.1"/>
    </source>
</evidence>
<accession>D7DPV3</accession>
<name>D7DPV3_METV0</name>
<dbReference type="PANTHER" id="PTHR30203">
    <property type="entry name" value="OUTER MEMBRANE CATION EFFLUX PROTEIN"/>
    <property type="match status" value="1"/>
</dbReference>
<organism evidence="3 4">
    <name type="scientific">Methylotenera versatilis (strain 301)</name>
    <dbReference type="NCBI Taxonomy" id="666681"/>
    <lineage>
        <taxon>Bacteria</taxon>
        <taxon>Pseudomonadati</taxon>
        <taxon>Pseudomonadota</taxon>
        <taxon>Betaproteobacteria</taxon>
        <taxon>Nitrosomonadales</taxon>
        <taxon>Methylophilaceae</taxon>
        <taxon>Methylotenera</taxon>
    </lineage>
</organism>
<evidence type="ECO:0000256" key="1">
    <source>
        <dbReference type="ARBA" id="ARBA00007613"/>
    </source>
</evidence>
<keyword evidence="2" id="KW-0812">Transmembrane</keyword>
<sequence length="479" mass="51588">MQQLTLNKKNLFKMKLICLLVPMALLSACKSVGPDYERPQLAVPSQYSEQADQAQSKVSSTWWTAYQDQLLNDLVSKALQSNTDIKLAVARVEEADALAREIGAATLPQVDLNAGANRSRVTELGGNPVTTNPRNDYKAELGTSFEIDFWGKLRRAKESVRAQILSSQYAKDTVALSLSGLVATNYLTLRSLDSQITLTQESMKSREASLGLTKRRLEGGVASALDVYQAEVASANLSAQLAELTRQRALSLHQLATLTGDLSLNIASADIQALPVPPTPPAGLPSRLLEARPDVAQAEQQMIAANANIGVAKAALYPTISLTAGLGGESLELGDILKSAARIWTGGVSLYLPIFDSGKLNSKVDQASAKQKQALASYEGAIQTAFKEVNDALVDLRQNTEREDALNKSQIAAKKALDVSENRYKSGYSAYLDVLDAQRVYNDSALSYVQSRQARLAATVSLFKALGGGWQAEVQSQAK</sequence>
<dbReference type="InterPro" id="IPR010131">
    <property type="entry name" value="MdtP/NodT-like"/>
</dbReference>
<keyword evidence="2" id="KW-0564">Palmitate</keyword>
<comment type="similarity">
    <text evidence="1 2">Belongs to the outer membrane factor (OMF) (TC 1.B.17) family.</text>
</comment>
<dbReference type="KEGG" id="meh:M301_0940"/>
<comment type="subcellular location">
    <subcellularLocation>
        <location evidence="2">Cell membrane</location>
        <topology evidence="2">Lipid-anchor</topology>
    </subcellularLocation>
</comment>
<gene>
    <name evidence="3" type="ordered locus">M301_0940</name>
</gene>
<dbReference type="HOGENOM" id="CLU_012817_13_3_4"/>
<evidence type="ECO:0000313" key="4">
    <source>
        <dbReference type="Proteomes" id="UP000000383"/>
    </source>
</evidence>
<dbReference type="AlphaFoldDB" id="D7DPV3"/>
<dbReference type="PANTHER" id="PTHR30203:SF30">
    <property type="entry name" value="OUTER MEMBRANE PROTEIN-RELATED"/>
    <property type="match status" value="1"/>
</dbReference>